<evidence type="ECO:0000313" key="1">
    <source>
        <dbReference type="EMBL" id="QKZ20325.1"/>
    </source>
</evidence>
<name>A0A7H8TA04_STRCX</name>
<organism evidence="1 2">
    <name type="scientific">Streptomyces chartreusis</name>
    <dbReference type="NCBI Taxonomy" id="1969"/>
    <lineage>
        <taxon>Bacteria</taxon>
        <taxon>Bacillati</taxon>
        <taxon>Actinomycetota</taxon>
        <taxon>Actinomycetes</taxon>
        <taxon>Kitasatosporales</taxon>
        <taxon>Streptomycetaceae</taxon>
        <taxon>Streptomyces</taxon>
    </lineage>
</organism>
<keyword evidence="2" id="KW-1185">Reference proteome</keyword>
<protein>
    <submittedName>
        <fullName evidence="1">Uncharacterized protein</fullName>
    </submittedName>
</protein>
<gene>
    <name evidence="1" type="ORF">HUT05_25030</name>
</gene>
<sequence length="155" mass="16507">MELSAPAEALLLVTANTVPGTDPQKLGQRLANAVVHLPVPAAAMIGTGEVPTDIRERTRELAERQGMADGAADLVMYFARLWLRPGPELPAHATEVAIACRRLWEQRLRGVDGSGLTQVTCLPAWNQEAWFQGALNCTSLASTADAPAGLLPDTV</sequence>
<dbReference type="EMBL" id="CP056041">
    <property type="protein sequence ID" value="QKZ20325.1"/>
    <property type="molecule type" value="Genomic_DNA"/>
</dbReference>
<proteinExistence type="predicted"/>
<dbReference type="RefSeq" id="WP_176576385.1">
    <property type="nucleotide sequence ID" value="NZ_CBDRGH010000036.1"/>
</dbReference>
<dbReference type="Proteomes" id="UP000509418">
    <property type="component" value="Chromosome"/>
</dbReference>
<reference evidence="1 2" key="1">
    <citation type="submission" date="2020-06" db="EMBL/GenBank/DDBJ databases">
        <title>Genome mining for natural products.</title>
        <authorList>
            <person name="Zhang B."/>
            <person name="Shi J."/>
            <person name="Ge H."/>
        </authorList>
    </citation>
    <scope>NUCLEOTIDE SEQUENCE [LARGE SCALE GENOMIC DNA]</scope>
    <source>
        <strain evidence="1 2">NA02069</strain>
    </source>
</reference>
<evidence type="ECO:0000313" key="2">
    <source>
        <dbReference type="Proteomes" id="UP000509418"/>
    </source>
</evidence>
<accession>A0A7H8TA04</accession>
<dbReference type="AlphaFoldDB" id="A0A7H8TA04"/>